<feature type="chain" id="PRO_5045370341" description="Lipoprotein" evidence="1">
    <location>
        <begin position="19"/>
        <end position="163"/>
    </location>
</feature>
<reference evidence="2 3" key="1">
    <citation type="submission" date="2023-07" db="EMBL/GenBank/DDBJ databases">
        <title>Genomic Encyclopedia of Type Strains, Phase IV (KMG-IV): sequencing the most valuable type-strain genomes for metagenomic binning, comparative biology and taxonomic classification.</title>
        <authorList>
            <person name="Goeker M."/>
        </authorList>
    </citation>
    <scope>NUCLEOTIDE SEQUENCE [LARGE SCALE GENOMIC DNA]</scope>
    <source>
        <strain evidence="2 3">NIO-1023</strain>
    </source>
</reference>
<gene>
    <name evidence="2" type="ORF">QO006_002625</name>
</gene>
<keyword evidence="1" id="KW-0732">Signal</keyword>
<dbReference type="EMBL" id="JAURUR010000009">
    <property type="protein sequence ID" value="MDP9765177.1"/>
    <property type="molecule type" value="Genomic_DNA"/>
</dbReference>
<protein>
    <recommendedName>
        <fullName evidence="4">Lipoprotein</fullName>
    </recommendedName>
</protein>
<keyword evidence="3" id="KW-1185">Reference proteome</keyword>
<name>A0ABT9MF03_9DEIO</name>
<evidence type="ECO:0008006" key="4">
    <source>
        <dbReference type="Google" id="ProtNLM"/>
    </source>
</evidence>
<dbReference type="Proteomes" id="UP001232163">
    <property type="component" value="Unassembled WGS sequence"/>
</dbReference>
<accession>A0ABT9MF03</accession>
<evidence type="ECO:0000313" key="3">
    <source>
        <dbReference type="Proteomes" id="UP001232163"/>
    </source>
</evidence>
<sequence length="163" mass="17869">MPKRHLLPLLVLPLLATACIITPDPPPLPLTPNAAAVRTTPGLARACPTITWTLEYHREGDDVTSEARYMLNQASWDMHQEATFTFAPDPQYRRLIAVEPFGDQGPVVDPAFAGSVFHTFTCNPGGETAGIQVDRSPYETDPRAPFPIVSLKYEQGALFALPE</sequence>
<dbReference type="RefSeq" id="WP_307466808.1">
    <property type="nucleotide sequence ID" value="NZ_JAURUR010000009.1"/>
</dbReference>
<comment type="caution">
    <text evidence="2">The sequence shown here is derived from an EMBL/GenBank/DDBJ whole genome shotgun (WGS) entry which is preliminary data.</text>
</comment>
<evidence type="ECO:0000313" key="2">
    <source>
        <dbReference type="EMBL" id="MDP9765177.1"/>
    </source>
</evidence>
<proteinExistence type="predicted"/>
<dbReference type="PROSITE" id="PS51257">
    <property type="entry name" value="PROKAR_LIPOPROTEIN"/>
    <property type="match status" value="1"/>
</dbReference>
<organism evidence="2 3">
    <name type="scientific">Deinococcus enclensis</name>
    <dbReference type="NCBI Taxonomy" id="1049582"/>
    <lineage>
        <taxon>Bacteria</taxon>
        <taxon>Thermotogati</taxon>
        <taxon>Deinococcota</taxon>
        <taxon>Deinococci</taxon>
        <taxon>Deinococcales</taxon>
        <taxon>Deinococcaceae</taxon>
        <taxon>Deinococcus</taxon>
    </lineage>
</organism>
<evidence type="ECO:0000256" key="1">
    <source>
        <dbReference type="SAM" id="SignalP"/>
    </source>
</evidence>
<feature type="signal peptide" evidence="1">
    <location>
        <begin position="1"/>
        <end position="18"/>
    </location>
</feature>